<organism evidence="7 8">
    <name type="scientific">Nocardiopsis lambiniae</name>
    <dbReference type="NCBI Taxonomy" id="3075539"/>
    <lineage>
        <taxon>Bacteria</taxon>
        <taxon>Bacillati</taxon>
        <taxon>Actinomycetota</taxon>
        <taxon>Actinomycetes</taxon>
        <taxon>Streptosporangiales</taxon>
        <taxon>Nocardiopsidaceae</taxon>
        <taxon>Nocardiopsis</taxon>
    </lineage>
</organism>
<evidence type="ECO:0000256" key="3">
    <source>
        <dbReference type="ARBA" id="ARBA00023163"/>
    </source>
</evidence>
<dbReference type="EMBL" id="JAVREP010000009">
    <property type="protein sequence ID" value="MDT0329767.1"/>
    <property type="molecule type" value="Genomic_DNA"/>
</dbReference>
<keyword evidence="3" id="KW-0804">Transcription</keyword>
<keyword evidence="8" id="KW-1185">Reference proteome</keyword>
<dbReference type="PANTHER" id="PTHR30055:SF148">
    <property type="entry name" value="TETR-FAMILY TRANSCRIPTIONAL REGULATOR"/>
    <property type="match status" value="1"/>
</dbReference>
<dbReference type="InterPro" id="IPR009057">
    <property type="entry name" value="Homeodomain-like_sf"/>
</dbReference>
<feature type="domain" description="HTH tetR-type" evidence="6">
    <location>
        <begin position="22"/>
        <end position="82"/>
    </location>
</feature>
<dbReference type="SUPFAM" id="SSF46689">
    <property type="entry name" value="Homeodomain-like"/>
    <property type="match status" value="1"/>
</dbReference>
<feature type="DNA-binding region" description="H-T-H motif" evidence="4">
    <location>
        <begin position="45"/>
        <end position="64"/>
    </location>
</feature>
<dbReference type="PANTHER" id="PTHR30055">
    <property type="entry name" value="HTH-TYPE TRANSCRIPTIONAL REGULATOR RUTR"/>
    <property type="match status" value="1"/>
</dbReference>
<protein>
    <submittedName>
        <fullName evidence="7">TetR/AcrR family transcriptional regulator</fullName>
    </submittedName>
</protein>
<comment type="caution">
    <text evidence="7">The sequence shown here is derived from an EMBL/GenBank/DDBJ whole genome shotgun (WGS) entry which is preliminary data.</text>
</comment>
<dbReference type="PROSITE" id="PS50977">
    <property type="entry name" value="HTH_TETR_2"/>
    <property type="match status" value="1"/>
</dbReference>
<feature type="region of interest" description="Disordered" evidence="5">
    <location>
        <begin position="1"/>
        <end position="23"/>
    </location>
</feature>
<dbReference type="InterPro" id="IPR036271">
    <property type="entry name" value="Tet_transcr_reg_TetR-rel_C_sf"/>
</dbReference>
<name>A0ABU2MAY1_9ACTN</name>
<evidence type="ECO:0000256" key="2">
    <source>
        <dbReference type="ARBA" id="ARBA00023125"/>
    </source>
</evidence>
<dbReference type="Gene3D" id="1.10.357.10">
    <property type="entry name" value="Tetracycline Repressor, domain 2"/>
    <property type="match status" value="1"/>
</dbReference>
<proteinExistence type="predicted"/>
<dbReference type="Pfam" id="PF16859">
    <property type="entry name" value="TetR_C_11"/>
    <property type="match status" value="1"/>
</dbReference>
<keyword evidence="2 4" id="KW-0238">DNA-binding</keyword>
<sequence>MAQTSTPEEPARTRPNPRRRSERARKAILTAAGELLGEVGYNRLTMEAIAARAKVGKQTIYRWWPAKSAVVLDVFAELTGGSAGEPLPDTGDLPADLRTVMHGIVDELADPLMDRINRAVIAEMQADPELAEHLTRTLLRPNLDAFGERLRAARDAGQIDPGLDPAITVELLLAPIQNRWMMRTGALSHAYVDTLIDTVMRALRPRD</sequence>
<dbReference type="Gene3D" id="1.10.10.60">
    <property type="entry name" value="Homeodomain-like"/>
    <property type="match status" value="1"/>
</dbReference>
<dbReference type="InterPro" id="IPR001647">
    <property type="entry name" value="HTH_TetR"/>
</dbReference>
<keyword evidence="1" id="KW-0805">Transcription regulation</keyword>
<gene>
    <name evidence="7" type="ORF">RM479_15235</name>
</gene>
<accession>A0ABU2MAY1</accession>
<reference evidence="8" key="1">
    <citation type="submission" date="2023-07" db="EMBL/GenBank/DDBJ databases">
        <title>30 novel species of actinomycetes from the DSMZ collection.</title>
        <authorList>
            <person name="Nouioui I."/>
        </authorList>
    </citation>
    <scope>NUCLEOTIDE SEQUENCE [LARGE SCALE GENOMIC DNA]</scope>
    <source>
        <strain evidence="8">DSM 44743</strain>
    </source>
</reference>
<dbReference type="RefSeq" id="WP_311512386.1">
    <property type="nucleotide sequence ID" value="NZ_JAVREP010000009.1"/>
</dbReference>
<dbReference type="InterPro" id="IPR050109">
    <property type="entry name" value="HTH-type_TetR-like_transc_reg"/>
</dbReference>
<evidence type="ECO:0000259" key="6">
    <source>
        <dbReference type="PROSITE" id="PS50977"/>
    </source>
</evidence>
<evidence type="ECO:0000313" key="8">
    <source>
        <dbReference type="Proteomes" id="UP001183390"/>
    </source>
</evidence>
<dbReference type="Pfam" id="PF00440">
    <property type="entry name" value="TetR_N"/>
    <property type="match status" value="1"/>
</dbReference>
<dbReference type="InterPro" id="IPR011075">
    <property type="entry name" value="TetR_C"/>
</dbReference>
<evidence type="ECO:0000313" key="7">
    <source>
        <dbReference type="EMBL" id="MDT0329767.1"/>
    </source>
</evidence>
<dbReference type="SUPFAM" id="SSF48498">
    <property type="entry name" value="Tetracyclin repressor-like, C-terminal domain"/>
    <property type="match status" value="1"/>
</dbReference>
<dbReference type="PRINTS" id="PR00455">
    <property type="entry name" value="HTHTETR"/>
</dbReference>
<evidence type="ECO:0000256" key="4">
    <source>
        <dbReference type="PROSITE-ProRule" id="PRU00335"/>
    </source>
</evidence>
<dbReference type="Proteomes" id="UP001183390">
    <property type="component" value="Unassembled WGS sequence"/>
</dbReference>
<evidence type="ECO:0000256" key="1">
    <source>
        <dbReference type="ARBA" id="ARBA00023015"/>
    </source>
</evidence>
<evidence type="ECO:0000256" key="5">
    <source>
        <dbReference type="SAM" id="MobiDB-lite"/>
    </source>
</evidence>